<feature type="region of interest" description="Disordered" evidence="4">
    <location>
        <begin position="1872"/>
        <end position="1902"/>
    </location>
</feature>
<dbReference type="PROSITE" id="PS50075">
    <property type="entry name" value="CARRIER"/>
    <property type="match status" value="2"/>
</dbReference>
<dbReference type="InterPro" id="IPR045851">
    <property type="entry name" value="AMP-bd_C_sf"/>
</dbReference>
<dbReference type="Gene3D" id="3.30.559.30">
    <property type="entry name" value="Nonribosomal peptide synthetase, condensation domain"/>
    <property type="match status" value="2"/>
</dbReference>
<dbReference type="InterPro" id="IPR020845">
    <property type="entry name" value="AMP-binding_CS"/>
</dbReference>
<dbReference type="InterPro" id="IPR001242">
    <property type="entry name" value="Condensation_dom"/>
</dbReference>
<dbReference type="GO" id="GO:0005737">
    <property type="term" value="C:cytoplasm"/>
    <property type="evidence" value="ECO:0007669"/>
    <property type="project" value="TreeGrafter"/>
</dbReference>
<dbReference type="InterPro" id="IPR009081">
    <property type="entry name" value="PP-bd_ACP"/>
</dbReference>
<dbReference type="Proteomes" id="UP000823858">
    <property type="component" value="Unassembled WGS sequence"/>
</dbReference>
<dbReference type="InterPro" id="IPR000873">
    <property type="entry name" value="AMP-dep_synth/lig_dom"/>
</dbReference>
<dbReference type="GO" id="GO:0008610">
    <property type="term" value="P:lipid biosynthetic process"/>
    <property type="evidence" value="ECO:0007669"/>
    <property type="project" value="UniProtKB-ARBA"/>
</dbReference>
<evidence type="ECO:0000256" key="1">
    <source>
        <dbReference type="ARBA" id="ARBA00001957"/>
    </source>
</evidence>
<dbReference type="InterPro" id="IPR036736">
    <property type="entry name" value="ACP-like_sf"/>
</dbReference>
<evidence type="ECO:0000256" key="2">
    <source>
        <dbReference type="ARBA" id="ARBA00022450"/>
    </source>
</evidence>
<dbReference type="PANTHER" id="PTHR45527">
    <property type="entry name" value="NONRIBOSOMAL PEPTIDE SYNTHETASE"/>
    <property type="match status" value="1"/>
</dbReference>
<dbReference type="Gene3D" id="3.40.50.12780">
    <property type="entry name" value="N-terminal domain of ligase-like"/>
    <property type="match status" value="1"/>
</dbReference>
<keyword evidence="2" id="KW-0596">Phosphopantetheine</keyword>
<evidence type="ECO:0000256" key="3">
    <source>
        <dbReference type="ARBA" id="ARBA00022553"/>
    </source>
</evidence>
<feature type="compositionally biased region" description="Low complexity" evidence="4">
    <location>
        <begin position="1873"/>
        <end position="1902"/>
    </location>
</feature>
<dbReference type="CDD" id="cd05930">
    <property type="entry name" value="A_NRPS"/>
    <property type="match status" value="1"/>
</dbReference>
<dbReference type="InterPro" id="IPR023213">
    <property type="entry name" value="CAT-like_dom_sf"/>
</dbReference>
<protein>
    <submittedName>
        <fullName evidence="6">AMP-binding protein</fullName>
    </submittedName>
</protein>
<dbReference type="InterPro" id="IPR020806">
    <property type="entry name" value="PKS_PP-bd"/>
</dbReference>
<name>A0A9D2QB65_9CORY</name>
<dbReference type="InterPro" id="IPR001031">
    <property type="entry name" value="Thioesterase"/>
</dbReference>
<gene>
    <name evidence="6" type="ORF">H9751_01795</name>
</gene>
<reference evidence="6" key="2">
    <citation type="submission" date="2021-04" db="EMBL/GenBank/DDBJ databases">
        <authorList>
            <person name="Gilroy R."/>
        </authorList>
    </citation>
    <scope>NUCLEOTIDE SEQUENCE</scope>
    <source>
        <strain evidence="6">ChiHjej13B12-4958</strain>
    </source>
</reference>
<dbReference type="PROSITE" id="PS00455">
    <property type="entry name" value="AMP_BINDING"/>
    <property type="match status" value="1"/>
</dbReference>
<dbReference type="SMART" id="SM00823">
    <property type="entry name" value="PKS_PP"/>
    <property type="match status" value="2"/>
</dbReference>
<dbReference type="InterPro" id="IPR029058">
    <property type="entry name" value="AB_hydrolase_fold"/>
</dbReference>
<dbReference type="SUPFAM" id="SSF56801">
    <property type="entry name" value="Acetyl-CoA synthetase-like"/>
    <property type="match status" value="1"/>
</dbReference>
<dbReference type="InterPro" id="IPR042099">
    <property type="entry name" value="ANL_N_sf"/>
</dbReference>
<reference evidence="6" key="1">
    <citation type="journal article" date="2021" name="PeerJ">
        <title>Extensive microbial diversity within the chicken gut microbiome revealed by metagenomics and culture.</title>
        <authorList>
            <person name="Gilroy R."/>
            <person name="Ravi A."/>
            <person name="Getino M."/>
            <person name="Pursley I."/>
            <person name="Horton D.L."/>
            <person name="Alikhan N.F."/>
            <person name="Baker D."/>
            <person name="Gharbi K."/>
            <person name="Hall N."/>
            <person name="Watson M."/>
            <person name="Adriaenssens E.M."/>
            <person name="Foster-Nyarko E."/>
            <person name="Jarju S."/>
            <person name="Secka A."/>
            <person name="Antonio M."/>
            <person name="Oren A."/>
            <person name="Chaudhuri R.R."/>
            <person name="La Ragione R."/>
            <person name="Hildebrand F."/>
            <person name="Pallen M.J."/>
        </authorList>
    </citation>
    <scope>NUCLEOTIDE SEQUENCE</scope>
    <source>
        <strain evidence="6">ChiHjej13B12-4958</strain>
    </source>
</reference>
<dbReference type="GO" id="GO:0044550">
    <property type="term" value="P:secondary metabolite biosynthetic process"/>
    <property type="evidence" value="ECO:0007669"/>
    <property type="project" value="TreeGrafter"/>
</dbReference>
<dbReference type="GO" id="GO:0043041">
    <property type="term" value="P:amino acid activation for nonribosomal peptide biosynthetic process"/>
    <property type="evidence" value="ECO:0007669"/>
    <property type="project" value="TreeGrafter"/>
</dbReference>
<evidence type="ECO:0000313" key="6">
    <source>
        <dbReference type="EMBL" id="HJC84286.1"/>
    </source>
</evidence>
<dbReference type="SUPFAM" id="SSF47336">
    <property type="entry name" value="ACP-like"/>
    <property type="match status" value="2"/>
</dbReference>
<dbReference type="Pfam" id="PF00975">
    <property type="entry name" value="Thioesterase"/>
    <property type="match status" value="1"/>
</dbReference>
<dbReference type="Gene3D" id="1.10.1200.10">
    <property type="entry name" value="ACP-like"/>
    <property type="match status" value="1"/>
</dbReference>
<dbReference type="EMBL" id="DWVP01000003">
    <property type="protein sequence ID" value="HJC84286.1"/>
    <property type="molecule type" value="Genomic_DNA"/>
</dbReference>
<sequence length="2227" mass="234369">MTDSTGSPTLLPLTAAQQGIWNAQKLDPTSPYYVVGEVLELGRVDTCLLAQAVALTVDESETLRLRFLEDADGADGPRQYVDHSPAEFPEIRDISGAPDPELLATAIIDAEKVECGSAWCGMTSPDAGPSNPLHRFLILDLGDAVWCVQLYHHIIVDGYSAALLTRRTAAHYTELAGGRKARPAKFATMAEIVASDLEYRDSDVYGEDRDFWRDHLTPAPDTTGREDLVHGAGTPSITTSLRLDREEMAELRTRAESHGLVWSDMVLGAYGAWLRKLGVAGENPAEALIAMPMMARTTGPLRRTPAMQVNMVPVRFPLDAGATVPEIADAAHTALEQVRTHQRYPGSDLVRDLSRDPEVGLNGPAVLHGIGVNLKTFDFSLDFHGTSGVLRNIAGGPPEDLVLVVTPTTGGAGEAVDLAFETDPTSVDAATATQRLEDIRALLFAEGPVSQIRLRDETTLASWADERAGSPLPDAASTLDELIDSMTGTVADDSTTLSSEEFSRRVTEGAARIAESCQENGVIALDLPKGVDLAAAVLATWRAHRAFVVLDREHPEARRQHILADSGAVAVLTEDGITATGASTAAVSKPQRPDADLAYLLYTSGTTGTPKGVEVTRTGVEALLAGHFQELYPSASLSAAAAAVPPGHAPLHVAHTASFSFDAAIDQLAWVFTGATVHLYSHGTVGDPEQMRSALLRDRVDVLDATPSLAGALIDSGALDATEVSTLILGGESVPQSLWDRLAASDRVDAWNVYGPTEATVDALAARIVPGPVTIGRAVPGMTAEILDVDGEVVPPNEIGELVLSGPQVALGYRGRPDATAFETVENGDGSRRRYRTGDRVRWRADVAATEFLGRADDQLEIRGHRVEPGEVEAALLALPQVTGAAVGTFGPSGAVKLIAHVTLTAEAAAQQPAFDVRQALAAHVPGHLVPTTVRVHDRLPLTVGGKVDRRALDALAAQDETTADAADAPDRDADLDQDLSPTERQLAEVVAELLGADDTDNSADTVNIEADFISLGGDSIGALTVAGRLRQRGVGIQAGDLLSGSTLRDIAADAEEVTTTGDSALLDAAVSTASVDSGATEVSTGPHALARTAPGQRPVLVGTVTLDATSEAELDHSLSSTIGALMTRHGDLRAVLDRYDSKHDEPRMIVPRVPLVDPSDLLVDLESDESSVAELADSFASRLDPAAGRTWCVGVRHGAGSTDLVVAVDPLLRSPAGVTELLDELADALDGQVVARAEGGHGRTVTVHDTEAILDVLPELFTADALAAPAAAALLATNGPVAVWLPADAENPGGEVLTLPPLDEDTRTTTDPARRALLHAKEHLVNRTDATDQNDSPALTVATVPGADTLTPASGTDILFLDMSTGEAVLHGVLPDGETDDLTTALTDAFTGLAVLARTSDGGASPADLTHRADQQTIDAWETTYGPLADVLPVAPLQEGLLYHAANGGDGYVLAAGIDLRGRVDADRLHASLLQVLDRHDLLRARFDTSTLDEPVQVLPRTVELPWRTVDLTALPAEDALATAEVRLHAMASRPMDIEHLARGPLVAAELVLLPDDRAWLVLGNHHLVTDGWSTPVMLRDLLSFYHGDPLPDAAPYSDYLDWLGRRDPRVDEDAWSERLDGLAHGTLVREIAPPPADTADDDTDDAPQRGESLREVTGDGSLSPDALLSRASEAGVTPNTLLQAAWSLSLSSLTGDSDVLFGTTVSGRPTELPGISNTVGLFINTVPARVTVDKDQDLNGLLSTIGRTQARMTAHDATPLVRIEQLAGCGPLFDSLVVHDNFPAADTSDDADPDTISVGGIHTDGRTDFPVSVVSPPGDTFRIVLAYRPDLVDSRFIDLAHRTLVRVLESFVADPGTRVGTVLDGLPGQWASSAAPQQDAPEAPAQEEAPAAPAAASGAASDTAETIAEVMAALLDRHPVGVHENFFDIGGHSLLAMRLLGRLRRAGLEKVTIQDIVESGSPSALATRLDGDGTQSVLPLSPGTGPPLFCVHPGGGLALPFQGLADRLADRLDESGPLVGLQLPSPLPQAATLDELAAPYADQVQQVQEHGPYRLLGYSFGGALAHAMTAELQRRGETVSYLGVMDAYPAGESPDLPAADEAPDPADDDLAAMGGIGDDEVTEMITGNLRYCDQLLRTATPVDTNGFDGTVQVIVASRAGQGAAPATWDPVPAWSTTLGREPESLTLDTDHAGLVSDDGWDSIAPFIGRALTGQDAPSPSQEILI</sequence>
<dbReference type="SUPFAM" id="SSF52777">
    <property type="entry name" value="CoA-dependent acyltransferases"/>
    <property type="match status" value="4"/>
</dbReference>
<feature type="region of interest" description="Disordered" evidence="4">
    <location>
        <begin position="960"/>
        <end position="979"/>
    </location>
</feature>
<dbReference type="Gene3D" id="3.30.559.10">
    <property type="entry name" value="Chloramphenicol acetyltransferase-like domain"/>
    <property type="match status" value="2"/>
</dbReference>
<dbReference type="SUPFAM" id="SSF53474">
    <property type="entry name" value="alpha/beta-Hydrolases"/>
    <property type="match status" value="1"/>
</dbReference>
<dbReference type="PANTHER" id="PTHR45527:SF1">
    <property type="entry name" value="FATTY ACID SYNTHASE"/>
    <property type="match status" value="1"/>
</dbReference>
<evidence type="ECO:0000313" key="7">
    <source>
        <dbReference type="Proteomes" id="UP000823858"/>
    </source>
</evidence>
<evidence type="ECO:0000259" key="5">
    <source>
        <dbReference type="PROSITE" id="PS50075"/>
    </source>
</evidence>
<accession>A0A9D2QB65</accession>
<dbReference type="Gene3D" id="3.30.300.30">
    <property type="match status" value="1"/>
</dbReference>
<evidence type="ECO:0000256" key="4">
    <source>
        <dbReference type="SAM" id="MobiDB-lite"/>
    </source>
</evidence>
<dbReference type="SMART" id="SM00824">
    <property type="entry name" value="PKS_TE"/>
    <property type="match status" value="1"/>
</dbReference>
<feature type="domain" description="Carrier" evidence="5">
    <location>
        <begin position="981"/>
        <end position="1059"/>
    </location>
</feature>
<comment type="caution">
    <text evidence="6">The sequence shown here is derived from an EMBL/GenBank/DDBJ whole genome shotgun (WGS) entry which is preliminary data.</text>
</comment>
<dbReference type="Gene3D" id="3.40.50.1820">
    <property type="entry name" value="alpha/beta hydrolase"/>
    <property type="match status" value="1"/>
</dbReference>
<feature type="compositionally biased region" description="Basic and acidic residues" evidence="4">
    <location>
        <begin position="1648"/>
        <end position="1659"/>
    </location>
</feature>
<keyword evidence="3" id="KW-0597">Phosphoprotein</keyword>
<dbReference type="Pfam" id="PF00668">
    <property type="entry name" value="Condensation"/>
    <property type="match status" value="2"/>
</dbReference>
<dbReference type="GO" id="GO:0031177">
    <property type="term" value="F:phosphopantetheine binding"/>
    <property type="evidence" value="ECO:0007669"/>
    <property type="project" value="InterPro"/>
</dbReference>
<dbReference type="Pfam" id="PF00550">
    <property type="entry name" value="PP-binding"/>
    <property type="match status" value="2"/>
</dbReference>
<dbReference type="PROSITE" id="PS00012">
    <property type="entry name" value="PHOSPHOPANTETHEINE"/>
    <property type="match status" value="2"/>
</dbReference>
<organism evidence="6 7">
    <name type="scientific">Candidatus Corynebacterium faecigallinarum</name>
    <dbReference type="NCBI Taxonomy" id="2838528"/>
    <lineage>
        <taxon>Bacteria</taxon>
        <taxon>Bacillati</taxon>
        <taxon>Actinomycetota</taxon>
        <taxon>Actinomycetes</taxon>
        <taxon>Mycobacteriales</taxon>
        <taxon>Corynebacteriaceae</taxon>
        <taxon>Corynebacterium</taxon>
    </lineage>
</organism>
<dbReference type="Pfam" id="PF00501">
    <property type="entry name" value="AMP-binding"/>
    <property type="match status" value="1"/>
</dbReference>
<dbReference type="GO" id="GO:0003824">
    <property type="term" value="F:catalytic activity"/>
    <property type="evidence" value="ECO:0007669"/>
    <property type="project" value="InterPro"/>
</dbReference>
<dbReference type="InterPro" id="IPR020802">
    <property type="entry name" value="TesA-like"/>
</dbReference>
<comment type="cofactor">
    <cofactor evidence="1">
        <name>pantetheine 4'-phosphate</name>
        <dbReference type="ChEBI" id="CHEBI:47942"/>
    </cofactor>
</comment>
<dbReference type="InterPro" id="IPR006162">
    <property type="entry name" value="Ppantetheine_attach_site"/>
</dbReference>
<feature type="region of interest" description="Disordered" evidence="4">
    <location>
        <begin position="1630"/>
        <end position="1667"/>
    </location>
</feature>
<feature type="domain" description="Carrier" evidence="5">
    <location>
        <begin position="1900"/>
        <end position="1975"/>
    </location>
</feature>
<proteinExistence type="predicted"/>